<sequence length="162" mass="17720">MESCVGAIMLLMLAVVSFVGPFAFIFFMGPVIFGTSPAMSCAASCECQAFVRRNPGKKIYLLTPERAERVVAGAHEDLGSIFGYGRESLDEGSPGKVKFVEIEDSTVIVALAGEFRQPRADVLSRVQDYVRGRIPDAAGVRVSDEEMLVDRRDGQVCHEKRD</sequence>
<evidence type="ECO:0000313" key="2">
    <source>
        <dbReference type="EMBL" id="CAD9395105.1"/>
    </source>
</evidence>
<evidence type="ECO:0000256" key="1">
    <source>
        <dbReference type="SAM" id="Phobius"/>
    </source>
</evidence>
<keyword evidence="1" id="KW-1133">Transmembrane helix</keyword>
<keyword evidence="1" id="KW-0472">Membrane</keyword>
<accession>A0A7S2FJ31</accession>
<reference evidence="2" key="1">
    <citation type="submission" date="2021-01" db="EMBL/GenBank/DDBJ databases">
        <authorList>
            <person name="Corre E."/>
            <person name="Pelletier E."/>
            <person name="Niang G."/>
            <person name="Scheremetjew M."/>
            <person name="Finn R."/>
            <person name="Kale V."/>
            <person name="Holt S."/>
            <person name="Cochrane G."/>
            <person name="Meng A."/>
            <person name="Brown T."/>
            <person name="Cohen L."/>
        </authorList>
    </citation>
    <scope>NUCLEOTIDE SEQUENCE</scope>
    <source>
        <strain evidence="2">CCMP2222</strain>
    </source>
</reference>
<name>A0A7S2FJ31_9DINO</name>
<gene>
    <name evidence="2" type="ORF">AAND1436_LOCUS10724</name>
</gene>
<dbReference type="AlphaFoldDB" id="A0A7S2FJ31"/>
<dbReference type="PANTHER" id="PTHR36018:SF1">
    <property type="entry name" value="OS09G0481800 PROTEIN"/>
    <property type="match status" value="1"/>
</dbReference>
<keyword evidence="1" id="KW-0812">Transmembrane</keyword>
<organism evidence="2">
    <name type="scientific">Alexandrium andersonii</name>
    <dbReference type="NCBI Taxonomy" id="327968"/>
    <lineage>
        <taxon>Eukaryota</taxon>
        <taxon>Sar</taxon>
        <taxon>Alveolata</taxon>
        <taxon>Dinophyceae</taxon>
        <taxon>Gonyaulacales</taxon>
        <taxon>Pyrocystaceae</taxon>
        <taxon>Alexandrium</taxon>
    </lineage>
</organism>
<feature type="transmembrane region" description="Helical" evidence="1">
    <location>
        <begin position="7"/>
        <end position="33"/>
    </location>
</feature>
<proteinExistence type="predicted"/>
<protein>
    <submittedName>
        <fullName evidence="2">Uncharacterized protein</fullName>
    </submittedName>
</protein>
<dbReference type="EMBL" id="HBGQ01021679">
    <property type="protein sequence ID" value="CAD9395105.1"/>
    <property type="molecule type" value="Transcribed_RNA"/>
</dbReference>
<dbReference type="PANTHER" id="PTHR36018">
    <property type="entry name" value="OS09G0481800 PROTEIN"/>
    <property type="match status" value="1"/>
</dbReference>